<feature type="domain" description="Glycosyl transferase family 1" evidence="1">
    <location>
        <begin position="152"/>
        <end position="310"/>
    </location>
</feature>
<dbReference type="RefSeq" id="WP_188598920.1">
    <property type="nucleotide sequence ID" value="NZ_BMJW01000002.1"/>
</dbReference>
<dbReference type="Proteomes" id="UP000633278">
    <property type="component" value="Unassembled WGS sequence"/>
</dbReference>
<sequence length="336" mass="39157">MTKSVLYIGNNLSKKSGYPTTLETLSDRLVQEGYKLYKFSDKENKLIRLLDMCWAVIRLRKDIDYVMIDTFSTTNFYFSWLTSQIARLYKLRYIPILHGGNLPQRLDKSPRLSKQLFQNSYMNIAPSNYLKYEFEQRGFQAELIPNIVEVEQLKFKHRKNLTPSLLWVRSFRTLYNPMMAIEVLHHLTKEYPKARLCMVGPVNDSSFDLVLELVKKYDLKNNVEFTGILSKEDWFKKAEEFDFFINTTNFDNTPISILEAMGLGLVIVSTNAGGMPYLIENGHDGVLVDKGDSEQMAAEIIKLIRGEKLEISVNAREKVMRFGWGFIRNQWIKVLR</sequence>
<reference evidence="2" key="1">
    <citation type="journal article" date="2014" name="Int. J. Syst. Evol. Microbiol.">
        <title>Complete genome sequence of Corynebacterium casei LMG S-19264T (=DSM 44701T), isolated from a smear-ripened cheese.</title>
        <authorList>
            <consortium name="US DOE Joint Genome Institute (JGI-PGF)"/>
            <person name="Walter F."/>
            <person name="Albersmeier A."/>
            <person name="Kalinowski J."/>
            <person name="Ruckert C."/>
        </authorList>
    </citation>
    <scope>NUCLEOTIDE SEQUENCE</scope>
    <source>
        <strain evidence="2">CGMCC 1.15763</strain>
    </source>
</reference>
<evidence type="ECO:0000313" key="3">
    <source>
        <dbReference type="Proteomes" id="UP000633278"/>
    </source>
</evidence>
<protein>
    <recommendedName>
        <fullName evidence="1">Glycosyl transferase family 1 domain-containing protein</fullName>
    </recommendedName>
</protein>
<comment type="caution">
    <text evidence="2">The sequence shown here is derived from an EMBL/GenBank/DDBJ whole genome shotgun (WGS) entry which is preliminary data.</text>
</comment>
<organism evidence="2 3">
    <name type="scientific">Polaribacter pacificus</name>
    <dbReference type="NCBI Taxonomy" id="1775173"/>
    <lineage>
        <taxon>Bacteria</taxon>
        <taxon>Pseudomonadati</taxon>
        <taxon>Bacteroidota</taxon>
        <taxon>Flavobacteriia</taxon>
        <taxon>Flavobacteriales</taxon>
        <taxon>Flavobacteriaceae</taxon>
    </lineage>
</organism>
<name>A0A917HZF0_9FLAO</name>
<dbReference type="Pfam" id="PF00534">
    <property type="entry name" value="Glycos_transf_1"/>
    <property type="match status" value="1"/>
</dbReference>
<dbReference type="GO" id="GO:0016757">
    <property type="term" value="F:glycosyltransferase activity"/>
    <property type="evidence" value="ECO:0007669"/>
    <property type="project" value="InterPro"/>
</dbReference>
<proteinExistence type="predicted"/>
<reference evidence="2" key="2">
    <citation type="submission" date="2020-09" db="EMBL/GenBank/DDBJ databases">
        <authorList>
            <person name="Sun Q."/>
            <person name="Zhou Y."/>
        </authorList>
    </citation>
    <scope>NUCLEOTIDE SEQUENCE</scope>
    <source>
        <strain evidence="2">CGMCC 1.15763</strain>
    </source>
</reference>
<dbReference type="Gene3D" id="3.40.50.2000">
    <property type="entry name" value="Glycogen Phosphorylase B"/>
    <property type="match status" value="2"/>
</dbReference>
<keyword evidence="3" id="KW-1185">Reference proteome</keyword>
<dbReference type="CDD" id="cd03801">
    <property type="entry name" value="GT4_PimA-like"/>
    <property type="match status" value="1"/>
</dbReference>
<evidence type="ECO:0000259" key="1">
    <source>
        <dbReference type="Pfam" id="PF00534"/>
    </source>
</evidence>
<gene>
    <name evidence="2" type="ORF">GCM10011416_17260</name>
</gene>
<dbReference type="PANTHER" id="PTHR12526">
    <property type="entry name" value="GLYCOSYLTRANSFERASE"/>
    <property type="match status" value="1"/>
</dbReference>
<dbReference type="EMBL" id="BMJW01000002">
    <property type="protein sequence ID" value="GGG99493.1"/>
    <property type="molecule type" value="Genomic_DNA"/>
</dbReference>
<dbReference type="AlphaFoldDB" id="A0A917HZF0"/>
<accession>A0A917HZF0</accession>
<dbReference type="InterPro" id="IPR001296">
    <property type="entry name" value="Glyco_trans_1"/>
</dbReference>
<dbReference type="SUPFAM" id="SSF53756">
    <property type="entry name" value="UDP-Glycosyltransferase/glycogen phosphorylase"/>
    <property type="match status" value="1"/>
</dbReference>
<evidence type="ECO:0000313" key="2">
    <source>
        <dbReference type="EMBL" id="GGG99493.1"/>
    </source>
</evidence>